<evidence type="ECO:0000313" key="10">
    <source>
        <dbReference type="Proteomes" id="UP001157160"/>
    </source>
</evidence>
<evidence type="ECO:0000259" key="8">
    <source>
        <dbReference type="SMART" id="SM00934"/>
    </source>
</evidence>
<keyword evidence="10" id="KW-1185">Reference proteome</keyword>
<dbReference type="InterPro" id="IPR018089">
    <property type="entry name" value="OMPdecase_AS"/>
</dbReference>
<evidence type="ECO:0000256" key="1">
    <source>
        <dbReference type="ARBA" id="ARBA00004861"/>
    </source>
</evidence>
<dbReference type="EMBL" id="BSUL01000001">
    <property type="protein sequence ID" value="GMA27593.1"/>
    <property type="molecule type" value="Genomic_DNA"/>
</dbReference>
<feature type="domain" description="Orotidine 5'-phosphate decarboxylase" evidence="8">
    <location>
        <begin position="23"/>
        <end position="274"/>
    </location>
</feature>
<proteinExistence type="inferred from homology"/>
<dbReference type="AlphaFoldDB" id="A0AA37UE95"/>
<dbReference type="CDD" id="cd04725">
    <property type="entry name" value="OMP_decarboxylase_like"/>
    <property type="match status" value="1"/>
</dbReference>
<dbReference type="Gene3D" id="3.20.20.70">
    <property type="entry name" value="Aldolase class I"/>
    <property type="match status" value="1"/>
</dbReference>
<comment type="similarity">
    <text evidence="2">Belongs to the OMP decarboxylase family. Type 2 subfamily.</text>
</comment>
<evidence type="ECO:0000256" key="7">
    <source>
        <dbReference type="NCBIfam" id="TIGR02127"/>
    </source>
</evidence>
<sequence length="286" mass="29049">MSTEVTPVSFGARLARATGAHGTVCVGIDPHAWLLERWELPDTAEGLRRFGFGVVSAAAGRAAVVKPQVAFFERHGALGLAALEEVIAAARAEGLLVIADAKRGDVGSTVEAYGEAWLRDGSPLRSDALTVVAYQGVGSLAGPMDLAQRTGAGLFVLAATSNPESAVPQRALRADGRTVAAGVAAEVVAENAARFADEPLGSFGLVLGATVDLAAIGIDTASFGGAPILAPGFGHQGARLQDLRRLYGAASGQVLVSSSRELLSAGPDGLADAIARQTEEVAACLA</sequence>
<dbReference type="InterPro" id="IPR001754">
    <property type="entry name" value="OMPdeCOase_dom"/>
</dbReference>
<name>A0AA37UE95_9MICO</name>
<dbReference type="PROSITE" id="PS00156">
    <property type="entry name" value="OMPDECASE"/>
    <property type="match status" value="1"/>
</dbReference>
<reference evidence="9 10" key="1">
    <citation type="journal article" date="2014" name="Int. J. Syst. Evol. Microbiol.">
        <title>Complete genome sequence of Corynebacterium casei LMG S-19264T (=DSM 44701T), isolated from a smear-ripened cheese.</title>
        <authorList>
            <consortium name="US DOE Joint Genome Institute (JGI-PGF)"/>
            <person name="Walter F."/>
            <person name="Albersmeier A."/>
            <person name="Kalinowski J."/>
            <person name="Ruckert C."/>
        </authorList>
    </citation>
    <scope>NUCLEOTIDE SEQUENCE [LARGE SCALE GENOMIC DNA]</scope>
    <source>
        <strain evidence="9 10">NBRC 112289</strain>
    </source>
</reference>
<dbReference type="EC" id="4.1.1.23" evidence="7"/>
<accession>A0AA37UE95</accession>
<dbReference type="Pfam" id="PF00215">
    <property type="entry name" value="OMPdecase"/>
    <property type="match status" value="1"/>
</dbReference>
<keyword evidence="5" id="KW-0456">Lyase</keyword>
<evidence type="ECO:0000256" key="4">
    <source>
        <dbReference type="ARBA" id="ARBA00022975"/>
    </source>
</evidence>
<dbReference type="PANTHER" id="PTHR43375">
    <property type="entry name" value="OROTIDINE 5'-PHOSPHATE DECARBOXYLASE"/>
    <property type="match status" value="1"/>
</dbReference>
<keyword evidence="3" id="KW-0210">Decarboxylase</keyword>
<dbReference type="SUPFAM" id="SSF51366">
    <property type="entry name" value="Ribulose-phoshate binding barrel"/>
    <property type="match status" value="1"/>
</dbReference>
<dbReference type="InterPro" id="IPR011995">
    <property type="entry name" value="OMPdecase_type-2"/>
</dbReference>
<dbReference type="GO" id="GO:0004590">
    <property type="term" value="F:orotidine-5'-phosphate decarboxylase activity"/>
    <property type="evidence" value="ECO:0007669"/>
    <property type="project" value="UniProtKB-UniRule"/>
</dbReference>
<protein>
    <recommendedName>
        <fullName evidence="7">Orotidine-5'-phosphate decarboxylase</fullName>
        <ecNumber evidence="7">4.1.1.23</ecNumber>
    </recommendedName>
</protein>
<dbReference type="SMART" id="SM00934">
    <property type="entry name" value="OMPdecase"/>
    <property type="match status" value="1"/>
</dbReference>
<evidence type="ECO:0000313" key="9">
    <source>
        <dbReference type="EMBL" id="GMA27593.1"/>
    </source>
</evidence>
<evidence type="ECO:0000256" key="3">
    <source>
        <dbReference type="ARBA" id="ARBA00022793"/>
    </source>
</evidence>
<dbReference type="NCBIfam" id="TIGR02127">
    <property type="entry name" value="pyrF_sub2"/>
    <property type="match status" value="1"/>
</dbReference>
<evidence type="ECO:0000256" key="2">
    <source>
        <dbReference type="ARBA" id="ARBA00008847"/>
    </source>
</evidence>
<dbReference type="GO" id="GO:0009220">
    <property type="term" value="P:pyrimidine ribonucleotide biosynthetic process"/>
    <property type="evidence" value="ECO:0007669"/>
    <property type="project" value="UniProtKB-UniRule"/>
</dbReference>
<keyword evidence="4" id="KW-0665">Pyrimidine biosynthesis</keyword>
<comment type="caution">
    <text evidence="9">The sequence shown here is derived from an EMBL/GenBank/DDBJ whole genome shotgun (WGS) entry which is preliminary data.</text>
</comment>
<dbReference type="InterPro" id="IPR011060">
    <property type="entry name" value="RibuloseP-bd_barrel"/>
</dbReference>
<dbReference type="GO" id="GO:0006207">
    <property type="term" value="P:'de novo' pyrimidine nucleobase biosynthetic process"/>
    <property type="evidence" value="ECO:0007669"/>
    <property type="project" value="InterPro"/>
</dbReference>
<evidence type="ECO:0000256" key="6">
    <source>
        <dbReference type="ARBA" id="ARBA00049157"/>
    </source>
</evidence>
<dbReference type="Proteomes" id="UP001157160">
    <property type="component" value="Unassembled WGS sequence"/>
</dbReference>
<organism evidence="9 10">
    <name type="scientific">Arenivirga flava</name>
    <dbReference type="NCBI Taxonomy" id="1930060"/>
    <lineage>
        <taxon>Bacteria</taxon>
        <taxon>Bacillati</taxon>
        <taxon>Actinomycetota</taxon>
        <taxon>Actinomycetes</taxon>
        <taxon>Micrococcales</taxon>
        <taxon>Microbacteriaceae</taxon>
        <taxon>Arenivirga</taxon>
    </lineage>
</organism>
<evidence type="ECO:0000256" key="5">
    <source>
        <dbReference type="ARBA" id="ARBA00023239"/>
    </source>
</evidence>
<dbReference type="PANTHER" id="PTHR43375:SF1">
    <property type="entry name" value="OROTIDINE 5'-PHOSPHATE DECARBOXYLASE"/>
    <property type="match status" value="1"/>
</dbReference>
<comment type="pathway">
    <text evidence="1">Pyrimidine metabolism; UMP biosynthesis via de novo pathway; UMP from orotate: step 2/2.</text>
</comment>
<comment type="catalytic activity">
    <reaction evidence="6">
        <text>orotidine 5'-phosphate + H(+) = UMP + CO2</text>
        <dbReference type="Rhea" id="RHEA:11596"/>
        <dbReference type="ChEBI" id="CHEBI:15378"/>
        <dbReference type="ChEBI" id="CHEBI:16526"/>
        <dbReference type="ChEBI" id="CHEBI:57538"/>
        <dbReference type="ChEBI" id="CHEBI:57865"/>
        <dbReference type="EC" id="4.1.1.23"/>
    </reaction>
</comment>
<gene>
    <name evidence="9" type="primary">pyrF</name>
    <name evidence="9" type="ORF">GCM10025874_08460</name>
</gene>
<dbReference type="RefSeq" id="WP_284230307.1">
    <property type="nucleotide sequence ID" value="NZ_BSUL01000001.1"/>
</dbReference>
<dbReference type="InterPro" id="IPR013785">
    <property type="entry name" value="Aldolase_TIM"/>
</dbReference>